<dbReference type="Proteomes" id="UP001212498">
    <property type="component" value="Unassembled WGS sequence"/>
</dbReference>
<name>A0ABT4TES1_9ACTN</name>
<proteinExistence type="predicted"/>
<accession>A0ABT4TES1</accession>
<reference evidence="1 2" key="1">
    <citation type="submission" date="2022-11" db="EMBL/GenBank/DDBJ databases">
        <title>Nonomuraea corallina sp. nov., a new species of the genus Nonomuraea isolated from sea side sediment in Thai sea.</title>
        <authorList>
            <person name="Ngamcharungchit C."/>
            <person name="Matsumoto A."/>
            <person name="Suriyachadkun C."/>
            <person name="Panbangred W."/>
            <person name="Inahashi Y."/>
            <person name="Intra B."/>
        </authorList>
    </citation>
    <scope>NUCLEOTIDE SEQUENCE [LARGE SCALE GENOMIC DNA]</scope>
    <source>
        <strain evidence="1 2">DSM 43553</strain>
    </source>
</reference>
<evidence type="ECO:0000313" key="2">
    <source>
        <dbReference type="Proteomes" id="UP001212498"/>
    </source>
</evidence>
<keyword evidence="2" id="KW-1185">Reference proteome</keyword>
<dbReference type="RefSeq" id="WP_148034933.1">
    <property type="nucleotide sequence ID" value="NZ_BAABFD010000006.1"/>
</dbReference>
<evidence type="ECO:0008006" key="3">
    <source>
        <dbReference type="Google" id="ProtNLM"/>
    </source>
</evidence>
<sequence>MGLTRWVRQTSEHYLMIDAQDKVAARLGATRPLPPRGVEIFWRRIYVPVFHRLPLKLRNAVIARMPGSHQKQWKQQPPRKGPAV</sequence>
<organism evidence="1 2">
    <name type="scientific">Nonomuraea ferruginea</name>
    <dbReference type="NCBI Taxonomy" id="46174"/>
    <lineage>
        <taxon>Bacteria</taxon>
        <taxon>Bacillati</taxon>
        <taxon>Actinomycetota</taxon>
        <taxon>Actinomycetes</taxon>
        <taxon>Streptosporangiales</taxon>
        <taxon>Streptosporangiaceae</taxon>
        <taxon>Nonomuraea</taxon>
    </lineage>
</organism>
<protein>
    <recommendedName>
        <fullName evidence="3">DUF2867 domain-containing protein</fullName>
    </recommendedName>
</protein>
<comment type="caution">
    <text evidence="1">The sequence shown here is derived from an EMBL/GenBank/DDBJ whole genome shotgun (WGS) entry which is preliminary data.</text>
</comment>
<dbReference type="EMBL" id="JAPNUD010000330">
    <property type="protein sequence ID" value="MDA0647598.1"/>
    <property type="molecule type" value="Genomic_DNA"/>
</dbReference>
<evidence type="ECO:0000313" key="1">
    <source>
        <dbReference type="EMBL" id="MDA0647598.1"/>
    </source>
</evidence>
<gene>
    <name evidence="1" type="ORF">OUY24_43830</name>
</gene>